<evidence type="ECO:0000313" key="6">
    <source>
        <dbReference type="Proteomes" id="UP000663888"/>
    </source>
</evidence>
<dbReference type="AlphaFoldDB" id="A0A8H3G9X0"/>
<evidence type="ECO:0000313" key="5">
    <source>
        <dbReference type="EMBL" id="CAE6441911.1"/>
    </source>
</evidence>
<sequence length="496" mass="56253">MAGGSYAPIPQDPSKAITIPYSWALLRWIQARASTRPHLCVSVILLIHLLFLLSFLHSREWSLFKFEDQEQAQWASDAANFDSIFAREAQLPQHNLSVPYPEGRNGRYLQFSNQMWGAGWNNLLQERLLNTILAYETDRAPAHPPRNDTAEDGQRKVLSIPYNALLSGPTSGMSWGAGDQHPRAVSRTYWDTVCPESERRIVDANEVMNRIVGDSGIKIRDSDGIKILSEWTKIIRTIPERCVEVKGTQIFDVFLFCDARLVSLWDTLANHPTLRLLEDSEVVKNAVSRNMAKLQTVSLAQRPFIPKSAGVIQGLLGIHIRRGDFLGDKGKSNGHCLHLAKYTGTYSGWNQLPQLYDRYRGPSRDGLERGQSTPELREYYLRHCLPTPEQIASRIRELREETHAHISHIYIANNAEDEFLKELRRVLAVDGWGPNKITTSQELELNWQATSVNNVVDMSILSRAELFIGNGWSTLTSNVVMRRLTTGQSPESTRLW</sequence>
<keyword evidence="4" id="KW-1133">Transmembrane helix</keyword>
<evidence type="ECO:0000256" key="3">
    <source>
        <dbReference type="ARBA" id="ARBA00023277"/>
    </source>
</evidence>
<evidence type="ECO:0000256" key="4">
    <source>
        <dbReference type="SAM" id="Phobius"/>
    </source>
</evidence>
<proteinExistence type="predicted"/>
<gene>
    <name evidence="5" type="ORF">RDB_LOCUS52013</name>
</gene>
<dbReference type="GO" id="GO:0016740">
    <property type="term" value="F:transferase activity"/>
    <property type="evidence" value="ECO:0007669"/>
    <property type="project" value="UniProtKB-KW"/>
</dbReference>
<comment type="caution">
    <text evidence="5">The sequence shown here is derived from an EMBL/GenBank/DDBJ whole genome shotgun (WGS) entry which is preliminary data.</text>
</comment>
<evidence type="ECO:0000256" key="1">
    <source>
        <dbReference type="ARBA" id="ARBA00022679"/>
    </source>
</evidence>
<keyword evidence="4" id="KW-0472">Membrane</keyword>
<dbReference type="InterPro" id="IPR019378">
    <property type="entry name" value="GDP-Fuc_O-FucTrfase"/>
</dbReference>
<dbReference type="CDD" id="cd11296">
    <property type="entry name" value="O-FucT_like"/>
    <property type="match status" value="1"/>
</dbReference>
<dbReference type="Pfam" id="PF10250">
    <property type="entry name" value="O-FucT"/>
    <property type="match status" value="1"/>
</dbReference>
<dbReference type="Gene3D" id="3.40.50.11350">
    <property type="match status" value="1"/>
</dbReference>
<keyword evidence="4" id="KW-0812">Transmembrane</keyword>
<dbReference type="Proteomes" id="UP000663888">
    <property type="component" value="Unassembled WGS sequence"/>
</dbReference>
<evidence type="ECO:0000256" key="2">
    <source>
        <dbReference type="ARBA" id="ARBA00023253"/>
    </source>
</evidence>
<keyword evidence="3" id="KW-0119">Carbohydrate metabolism</keyword>
<organism evidence="5 6">
    <name type="scientific">Rhizoctonia solani</name>
    <dbReference type="NCBI Taxonomy" id="456999"/>
    <lineage>
        <taxon>Eukaryota</taxon>
        <taxon>Fungi</taxon>
        <taxon>Dikarya</taxon>
        <taxon>Basidiomycota</taxon>
        <taxon>Agaricomycotina</taxon>
        <taxon>Agaricomycetes</taxon>
        <taxon>Cantharellales</taxon>
        <taxon>Ceratobasidiaceae</taxon>
        <taxon>Rhizoctonia</taxon>
    </lineage>
</organism>
<feature type="transmembrane region" description="Helical" evidence="4">
    <location>
        <begin position="37"/>
        <end position="56"/>
    </location>
</feature>
<dbReference type="GO" id="GO:0006004">
    <property type="term" value="P:fucose metabolic process"/>
    <property type="evidence" value="ECO:0007669"/>
    <property type="project" value="UniProtKB-KW"/>
</dbReference>
<accession>A0A8H3G9X0</accession>
<name>A0A8H3G9X0_9AGAM</name>
<keyword evidence="2" id="KW-0294">Fucose metabolism</keyword>
<reference evidence="5" key="1">
    <citation type="submission" date="2021-01" db="EMBL/GenBank/DDBJ databases">
        <authorList>
            <person name="Kaushik A."/>
        </authorList>
    </citation>
    <scope>NUCLEOTIDE SEQUENCE</scope>
    <source>
        <strain evidence="5">AG4-R118</strain>
    </source>
</reference>
<dbReference type="EMBL" id="CAJMWX010000987">
    <property type="protein sequence ID" value="CAE6441911.1"/>
    <property type="molecule type" value="Genomic_DNA"/>
</dbReference>
<keyword evidence="1" id="KW-0808">Transferase</keyword>
<protein>
    <submittedName>
        <fullName evidence="5">Uncharacterized protein</fullName>
    </submittedName>
</protein>